<keyword evidence="7 9" id="KW-0479">Metal-binding</keyword>
<feature type="transmembrane region" description="Helical" evidence="7">
    <location>
        <begin position="182"/>
        <end position="203"/>
    </location>
</feature>
<feature type="transmembrane region" description="Helical" evidence="7">
    <location>
        <begin position="265"/>
        <end position="287"/>
    </location>
</feature>
<protein>
    <recommendedName>
        <fullName evidence="7 8">Phospho-N-acetylmuramoyl-pentapeptide-transferase</fullName>
        <ecNumber evidence="7 8">2.7.8.13</ecNumber>
    </recommendedName>
    <alternativeName>
        <fullName evidence="7">UDP-MurNAc-pentapeptide phosphotransferase</fullName>
    </alternativeName>
</protein>
<dbReference type="PANTHER" id="PTHR22926:SF5">
    <property type="entry name" value="PHOSPHO-N-ACETYLMURAMOYL-PENTAPEPTIDE-TRANSFERASE HOMOLOG"/>
    <property type="match status" value="1"/>
</dbReference>
<feature type="transmembrane region" description="Helical" evidence="7">
    <location>
        <begin position="239"/>
        <end position="259"/>
    </location>
</feature>
<sequence>MSDKIIIPAVIIGAFLLGMLAAPAVIALASRLKAGQSILSYVEQHNSKQGTPTFGGLIFITASCIVAAIAGVFRYRIGLMSMLIFLGYGVIGFTDDFIKVKLKRNKGLTALQKIISQLAVAAFAAYFAYKSEFVGSAIALNFGAGEWDLGGWYIPCAMLVFVAMSNAVNITDGLDGLAAGTGSIYFVFYLIIILIGYADALALGSTVYAGELRSLALAVAAVIGGLAAFLWFNSNKASIFMGDTGSLALGGLAAAVALFTKNPLVSILIGIMYVISCISVIVQVISFKTRGKRVFLMSPLHHHLELKGINESKIVSCYCIVTAIAGLTALIIIF</sequence>
<evidence type="ECO:0000313" key="11">
    <source>
        <dbReference type="Proteomes" id="UP000727857"/>
    </source>
</evidence>
<comment type="function">
    <text evidence="7">Catalyzes the initial step of the lipid cycle reactions in the biosynthesis of the cell wall peptidoglycan: transfers peptidoglycan precursor phospho-MurNAc-pentapeptide from UDP-MurNAc-pentapeptide onto the lipid carrier undecaprenyl phosphate, yielding undecaprenyl-pyrophosphoryl-MurNAc-pentapeptide, known as lipid I.</text>
</comment>
<comment type="similarity">
    <text evidence="2 7">Belongs to the glycosyltransferase 4 family. MraY subfamily.</text>
</comment>
<keyword evidence="5 7" id="KW-1133">Transmembrane helix</keyword>
<dbReference type="GO" id="GO:0009252">
    <property type="term" value="P:peptidoglycan biosynthetic process"/>
    <property type="evidence" value="ECO:0007669"/>
    <property type="project" value="UniProtKB-UniRule"/>
</dbReference>
<dbReference type="GO" id="GO:0046872">
    <property type="term" value="F:metal ion binding"/>
    <property type="evidence" value="ECO:0007669"/>
    <property type="project" value="UniProtKB-KW"/>
</dbReference>
<keyword evidence="7" id="KW-1003">Cell membrane</keyword>
<evidence type="ECO:0000256" key="3">
    <source>
        <dbReference type="ARBA" id="ARBA00022679"/>
    </source>
</evidence>
<dbReference type="EC" id="2.7.8.13" evidence="7 8"/>
<dbReference type="Proteomes" id="UP000727857">
    <property type="component" value="Unassembled WGS sequence"/>
</dbReference>
<proteinExistence type="inferred from homology"/>
<comment type="catalytic activity">
    <reaction evidence="7">
        <text>UDP-N-acetyl-alpha-D-muramoyl-L-alanyl-gamma-D-glutamyl-meso-2,6-diaminopimeloyl-D-alanyl-D-alanine + di-trans,octa-cis-undecaprenyl phosphate = di-trans,octa-cis-undecaprenyl diphospho-N-acetyl-alpha-D-muramoyl-L-alanyl-D-glutamyl-meso-2,6-diaminopimeloyl-D-alanyl-D-alanine + UMP</text>
        <dbReference type="Rhea" id="RHEA:28386"/>
        <dbReference type="ChEBI" id="CHEBI:57865"/>
        <dbReference type="ChEBI" id="CHEBI:60392"/>
        <dbReference type="ChEBI" id="CHEBI:61386"/>
        <dbReference type="ChEBI" id="CHEBI:61387"/>
        <dbReference type="EC" id="2.7.8.13"/>
    </reaction>
</comment>
<evidence type="ECO:0000256" key="7">
    <source>
        <dbReference type="HAMAP-Rule" id="MF_00038"/>
    </source>
</evidence>
<comment type="caution">
    <text evidence="10">The sequence shown here is derived from an EMBL/GenBank/DDBJ whole genome shotgun (WGS) entry which is preliminary data.</text>
</comment>
<evidence type="ECO:0000256" key="1">
    <source>
        <dbReference type="ARBA" id="ARBA00004141"/>
    </source>
</evidence>
<keyword evidence="7 9" id="KW-0460">Magnesium</keyword>
<evidence type="ECO:0000256" key="9">
    <source>
        <dbReference type="PIRSR" id="PIRSR600715-1"/>
    </source>
</evidence>
<gene>
    <name evidence="7" type="primary">mraY</name>
    <name evidence="10" type="ORF">IAB16_02270</name>
</gene>
<dbReference type="PANTHER" id="PTHR22926">
    <property type="entry name" value="PHOSPHO-N-ACETYLMURAMOYL-PENTAPEPTIDE-TRANSFERASE"/>
    <property type="match status" value="1"/>
</dbReference>
<feature type="transmembrane region" description="Helical" evidence="7">
    <location>
        <begin position="215"/>
        <end position="232"/>
    </location>
</feature>
<feature type="transmembrane region" description="Helical" evidence="7">
    <location>
        <begin position="79"/>
        <end position="98"/>
    </location>
</feature>
<feature type="transmembrane region" description="Helical" evidence="7">
    <location>
        <begin position="6"/>
        <end position="29"/>
    </location>
</feature>
<dbReference type="GO" id="GO:0051301">
    <property type="term" value="P:cell division"/>
    <property type="evidence" value="ECO:0007669"/>
    <property type="project" value="UniProtKB-KW"/>
</dbReference>
<dbReference type="GO" id="GO:0008963">
    <property type="term" value="F:phospho-N-acetylmuramoyl-pentapeptide-transferase activity"/>
    <property type="evidence" value="ECO:0007669"/>
    <property type="project" value="UniProtKB-UniRule"/>
</dbReference>
<dbReference type="InterPro" id="IPR003524">
    <property type="entry name" value="PNAcMuramoyl-5peptid_Trfase"/>
</dbReference>
<keyword evidence="7" id="KW-0131">Cell cycle</keyword>
<evidence type="ECO:0000256" key="8">
    <source>
        <dbReference type="NCBIfam" id="TIGR00445"/>
    </source>
</evidence>
<organism evidence="10 11">
    <name type="scientific">Candidatus Stercoripulliclostridium pullicola</name>
    <dbReference type="NCBI Taxonomy" id="2840953"/>
    <lineage>
        <taxon>Bacteria</taxon>
        <taxon>Bacillati</taxon>
        <taxon>Bacillota</taxon>
        <taxon>Clostridia</taxon>
        <taxon>Eubacteriales</taxon>
        <taxon>Candidatus Stercoripulliclostridium</taxon>
    </lineage>
</organism>
<evidence type="ECO:0000313" key="10">
    <source>
        <dbReference type="EMBL" id="MBO8423840.1"/>
    </source>
</evidence>
<dbReference type="InterPro" id="IPR018480">
    <property type="entry name" value="PNAcMuramoyl-5peptid_Trfase_CS"/>
</dbReference>
<feature type="binding site" evidence="9">
    <location>
        <position position="169"/>
    </location>
    <ligand>
        <name>Mg(2+)</name>
        <dbReference type="ChEBI" id="CHEBI:18420"/>
    </ligand>
</feature>
<keyword evidence="7" id="KW-0961">Cell wall biogenesis/degradation</keyword>
<evidence type="ECO:0000256" key="4">
    <source>
        <dbReference type="ARBA" id="ARBA00022692"/>
    </source>
</evidence>
<dbReference type="CDD" id="cd06852">
    <property type="entry name" value="GT_MraY"/>
    <property type="match status" value="1"/>
</dbReference>
<feature type="transmembrane region" description="Helical" evidence="7">
    <location>
        <begin position="314"/>
        <end position="333"/>
    </location>
</feature>
<comment type="cofactor">
    <cofactor evidence="7 9">
        <name>Mg(2+)</name>
        <dbReference type="ChEBI" id="CHEBI:18420"/>
    </cofactor>
</comment>
<evidence type="ECO:0000256" key="2">
    <source>
        <dbReference type="ARBA" id="ARBA00005583"/>
    </source>
</evidence>
<reference evidence="10" key="2">
    <citation type="journal article" date="2021" name="PeerJ">
        <title>Extensive microbial diversity within the chicken gut microbiome revealed by metagenomics and culture.</title>
        <authorList>
            <person name="Gilroy R."/>
            <person name="Ravi A."/>
            <person name="Getino M."/>
            <person name="Pursley I."/>
            <person name="Horton D.L."/>
            <person name="Alikhan N.F."/>
            <person name="Baker D."/>
            <person name="Gharbi K."/>
            <person name="Hall N."/>
            <person name="Watson M."/>
            <person name="Adriaenssens E.M."/>
            <person name="Foster-Nyarko E."/>
            <person name="Jarju S."/>
            <person name="Secka A."/>
            <person name="Antonio M."/>
            <person name="Oren A."/>
            <person name="Chaudhuri R.R."/>
            <person name="La Ragione R."/>
            <person name="Hildebrand F."/>
            <person name="Pallen M.J."/>
        </authorList>
    </citation>
    <scope>NUCLEOTIDE SEQUENCE</scope>
    <source>
        <strain evidence="10">517</strain>
    </source>
</reference>
<feature type="transmembrane region" description="Helical" evidence="7">
    <location>
        <begin position="149"/>
        <end position="170"/>
    </location>
</feature>
<keyword evidence="6 7" id="KW-0472">Membrane</keyword>
<feature type="transmembrane region" description="Helical" evidence="7">
    <location>
        <begin position="110"/>
        <end position="129"/>
    </location>
</feature>
<feature type="binding site" evidence="9">
    <location>
        <position position="243"/>
    </location>
    <ligand>
        <name>Mg(2+)</name>
        <dbReference type="ChEBI" id="CHEBI:18420"/>
    </ligand>
</feature>
<dbReference type="NCBIfam" id="TIGR00445">
    <property type="entry name" value="mraY"/>
    <property type="match status" value="1"/>
</dbReference>
<dbReference type="GO" id="GO:0071555">
    <property type="term" value="P:cell wall organization"/>
    <property type="evidence" value="ECO:0007669"/>
    <property type="project" value="UniProtKB-KW"/>
</dbReference>
<feature type="transmembrane region" description="Helical" evidence="7">
    <location>
        <begin position="50"/>
        <end position="73"/>
    </location>
</feature>
<evidence type="ECO:0000256" key="5">
    <source>
        <dbReference type="ARBA" id="ARBA00022989"/>
    </source>
</evidence>
<dbReference type="GO" id="GO:0005886">
    <property type="term" value="C:plasma membrane"/>
    <property type="evidence" value="ECO:0007669"/>
    <property type="project" value="UniProtKB-SubCell"/>
</dbReference>
<keyword evidence="3 7" id="KW-0808">Transferase</keyword>
<accession>A0A940DFF1</accession>
<reference evidence="10" key="1">
    <citation type="submission" date="2020-10" db="EMBL/GenBank/DDBJ databases">
        <authorList>
            <person name="Gilroy R."/>
        </authorList>
    </citation>
    <scope>NUCLEOTIDE SEQUENCE</scope>
    <source>
        <strain evidence="10">517</strain>
    </source>
</reference>
<dbReference type="PROSITE" id="PS01348">
    <property type="entry name" value="MRAY_2"/>
    <property type="match status" value="1"/>
</dbReference>
<keyword evidence="7" id="KW-0132">Cell division</keyword>
<dbReference type="AlphaFoldDB" id="A0A940DFF1"/>
<keyword evidence="4 7" id="KW-0812">Transmembrane</keyword>
<keyword evidence="7" id="KW-0573">Peptidoglycan synthesis</keyword>
<comment type="pathway">
    <text evidence="7">Cell wall biogenesis; peptidoglycan biosynthesis.</text>
</comment>
<evidence type="ECO:0000256" key="6">
    <source>
        <dbReference type="ARBA" id="ARBA00023136"/>
    </source>
</evidence>
<dbReference type="EMBL" id="JADINF010000058">
    <property type="protein sequence ID" value="MBO8423840.1"/>
    <property type="molecule type" value="Genomic_DNA"/>
</dbReference>
<dbReference type="GO" id="GO:0008360">
    <property type="term" value="P:regulation of cell shape"/>
    <property type="evidence" value="ECO:0007669"/>
    <property type="project" value="UniProtKB-KW"/>
</dbReference>
<dbReference type="Pfam" id="PF00953">
    <property type="entry name" value="Glycos_transf_4"/>
    <property type="match status" value="1"/>
</dbReference>
<name>A0A940DFF1_9FIRM</name>
<keyword evidence="7" id="KW-0133">Cell shape</keyword>
<dbReference type="InterPro" id="IPR000715">
    <property type="entry name" value="Glycosyl_transferase_4"/>
</dbReference>
<comment type="subcellular location">
    <subcellularLocation>
        <location evidence="7">Cell membrane</location>
        <topology evidence="7">Multi-pass membrane protein</topology>
    </subcellularLocation>
    <subcellularLocation>
        <location evidence="1">Membrane</location>
        <topology evidence="1">Multi-pass membrane protein</topology>
    </subcellularLocation>
</comment>
<dbReference type="HAMAP" id="MF_00038">
    <property type="entry name" value="MraY"/>
    <property type="match status" value="1"/>
</dbReference>